<dbReference type="SMART" id="SM00490">
    <property type="entry name" value="HELICc"/>
    <property type="match status" value="1"/>
</dbReference>
<evidence type="ECO:0000256" key="2">
    <source>
        <dbReference type="ARBA" id="ARBA00022741"/>
    </source>
</evidence>
<feature type="region of interest" description="Disordered" evidence="9">
    <location>
        <begin position="590"/>
        <end position="629"/>
    </location>
</feature>
<evidence type="ECO:0000256" key="3">
    <source>
        <dbReference type="ARBA" id="ARBA00022801"/>
    </source>
</evidence>
<dbReference type="SMART" id="SM00487">
    <property type="entry name" value="DEXDc"/>
    <property type="match status" value="1"/>
</dbReference>
<evidence type="ECO:0000256" key="4">
    <source>
        <dbReference type="ARBA" id="ARBA00022806"/>
    </source>
</evidence>
<proteinExistence type="inferred from homology"/>
<comment type="similarity">
    <text evidence="8">Belongs to the DEAD box helicase family.</text>
</comment>
<dbReference type="GO" id="GO:0016787">
    <property type="term" value="F:hydrolase activity"/>
    <property type="evidence" value="ECO:0007669"/>
    <property type="project" value="UniProtKB-KW"/>
</dbReference>
<evidence type="ECO:0000259" key="10">
    <source>
        <dbReference type="PROSITE" id="PS51192"/>
    </source>
</evidence>
<dbReference type="InterPro" id="IPR001650">
    <property type="entry name" value="Helicase_C-like"/>
</dbReference>
<dbReference type="PROSITE" id="PS51195">
    <property type="entry name" value="Q_MOTIF"/>
    <property type="match status" value="1"/>
</dbReference>
<dbReference type="InterPro" id="IPR027417">
    <property type="entry name" value="P-loop_NTPase"/>
</dbReference>
<dbReference type="PROSITE" id="PS51192">
    <property type="entry name" value="HELICASE_ATP_BIND_1"/>
    <property type="match status" value="1"/>
</dbReference>
<feature type="domain" description="Helicase C-terminal" evidence="11">
    <location>
        <begin position="394"/>
        <end position="558"/>
    </location>
</feature>
<dbReference type="EMBL" id="KE747829">
    <property type="protein sequence ID" value="RMZ72328.1"/>
    <property type="molecule type" value="Genomic_DNA"/>
</dbReference>
<name>A0A3M7MD20_9PLEO</name>
<dbReference type="SUPFAM" id="SSF52540">
    <property type="entry name" value="P-loop containing nucleoside triphosphate hydrolases"/>
    <property type="match status" value="1"/>
</dbReference>
<evidence type="ECO:0000313" key="14">
    <source>
        <dbReference type="Proteomes" id="UP000265663"/>
    </source>
</evidence>
<keyword evidence="5 8" id="KW-0067">ATP-binding</keyword>
<dbReference type="AlphaFoldDB" id="A0A3M7MD20"/>
<organism evidence="13 14">
    <name type="scientific">Pyrenophora seminiperda CCB06</name>
    <dbReference type="NCBI Taxonomy" id="1302712"/>
    <lineage>
        <taxon>Eukaryota</taxon>
        <taxon>Fungi</taxon>
        <taxon>Dikarya</taxon>
        <taxon>Ascomycota</taxon>
        <taxon>Pezizomycotina</taxon>
        <taxon>Dothideomycetes</taxon>
        <taxon>Pleosporomycetidae</taxon>
        <taxon>Pleosporales</taxon>
        <taxon>Pleosporineae</taxon>
        <taxon>Pleosporaceae</taxon>
        <taxon>Pyrenophora</taxon>
    </lineage>
</organism>
<dbReference type="InterPro" id="IPR000629">
    <property type="entry name" value="RNA-helicase_DEAD-box_CS"/>
</dbReference>
<sequence length="643" mass="70534">MILPVPSYCFYCLAGEAAPRIVIAELLPFVSFLQFTMSDTGTANVDVDPVAARKEQQAHDLAKAKEAGWAEPVPYEYNDTAGDAPAEMQARDNATWLSDAAIYQWDDDFGDVGEPNPDLEKMLFDDDHHQRAGTAIKALSFEVTVQGPNKLQPVRNFEDAGLHPVMLENVKLCQYKYPTPIQSYCIPAVLTGNDIVAIAQTGSGKTAAFLVPILSKLMGKARQLAAPRPNPVRYNPLTDKVRAEPLVLVVCPTRELASQTFDEARRLCYRTMLRPCVIYGGAPTKNQREQLEMGCDILIATPGRLMDFAQNANLLSFRRLKFTILDEADELLSEGWEDAMEKIFQGGDTNNDGDHTYLMFSATFPKSARRLAKEYMADDFFRIKVGRVGSTHENIKQQVIWAEENAKNQALFDLIFSEGPQRVLVFTNSKAKCDMVDDFLYNKGLPVTSIHSDRTQREREDALRAFRTGKCPILVATGVTARGLDVANIKHVINYDLPSTMHDGITEYIHRIGRTARIGNEGKATSFYNDRNDDIGEDLTKILLESKQPVPDFLQQHMPEDPTTIDWHDGTDDESDDGFAAGFGGEAGGFDAEAGGFDAGDGGSGGEAVAVDTGFGGSGGDDGGFGDSNGGFTVDAFDKVASW</sequence>
<reference evidence="13 14" key="1">
    <citation type="journal article" date="2014" name="PLoS ONE">
        <title>De novo Genome Assembly of the Fungal Plant Pathogen Pyrenophora semeniperda.</title>
        <authorList>
            <person name="Soliai M.M."/>
            <person name="Meyer S.E."/>
            <person name="Udall J.A."/>
            <person name="Elzinga D.E."/>
            <person name="Hermansen R.A."/>
            <person name="Bodily P.M."/>
            <person name="Hart A.A."/>
            <person name="Coleman C.E."/>
        </authorList>
    </citation>
    <scope>NUCLEOTIDE SEQUENCE [LARGE SCALE GENOMIC DNA]</scope>
    <source>
        <strain evidence="13 14">CCB06</strain>
        <tissue evidence="13">Mycelium</tissue>
    </source>
</reference>
<dbReference type="EC" id="3.6.4.13" evidence="1"/>
<dbReference type="PROSITE" id="PS51194">
    <property type="entry name" value="HELICASE_CTER"/>
    <property type="match status" value="1"/>
</dbReference>
<evidence type="ECO:0000256" key="7">
    <source>
        <dbReference type="PROSITE-ProRule" id="PRU00552"/>
    </source>
</evidence>
<dbReference type="PROSITE" id="PS00039">
    <property type="entry name" value="DEAD_ATP_HELICASE"/>
    <property type="match status" value="1"/>
</dbReference>
<dbReference type="InterPro" id="IPR014014">
    <property type="entry name" value="RNA_helicase_DEAD_Q_motif"/>
</dbReference>
<evidence type="ECO:0000256" key="9">
    <source>
        <dbReference type="SAM" id="MobiDB-lite"/>
    </source>
</evidence>
<dbReference type="GO" id="GO:0003676">
    <property type="term" value="F:nucleic acid binding"/>
    <property type="evidence" value="ECO:0007669"/>
    <property type="project" value="InterPro"/>
</dbReference>
<dbReference type="InterPro" id="IPR014001">
    <property type="entry name" value="Helicase_ATP-bd"/>
</dbReference>
<comment type="catalytic activity">
    <reaction evidence="6">
        <text>ATP + H2O = ADP + phosphate + H(+)</text>
        <dbReference type="Rhea" id="RHEA:13065"/>
        <dbReference type="ChEBI" id="CHEBI:15377"/>
        <dbReference type="ChEBI" id="CHEBI:15378"/>
        <dbReference type="ChEBI" id="CHEBI:30616"/>
        <dbReference type="ChEBI" id="CHEBI:43474"/>
        <dbReference type="ChEBI" id="CHEBI:456216"/>
        <dbReference type="EC" id="3.6.4.13"/>
    </reaction>
</comment>
<feature type="compositionally biased region" description="Gly residues" evidence="9">
    <location>
        <begin position="614"/>
        <end position="629"/>
    </location>
</feature>
<dbReference type="Pfam" id="PF00271">
    <property type="entry name" value="Helicase_C"/>
    <property type="match status" value="1"/>
</dbReference>
<gene>
    <name evidence="13" type="ORF">GMOD_00007351</name>
</gene>
<evidence type="ECO:0000259" key="11">
    <source>
        <dbReference type="PROSITE" id="PS51194"/>
    </source>
</evidence>
<dbReference type="FunFam" id="3.40.50.300:FF:000008">
    <property type="entry name" value="ATP-dependent RNA helicase RhlB"/>
    <property type="match status" value="1"/>
</dbReference>
<keyword evidence="14" id="KW-1185">Reference proteome</keyword>
<dbReference type="OrthoDB" id="196131at2759"/>
<dbReference type="PANTHER" id="PTHR47958">
    <property type="entry name" value="ATP-DEPENDENT RNA HELICASE DBP3"/>
    <property type="match status" value="1"/>
</dbReference>
<protein>
    <recommendedName>
        <fullName evidence="1">RNA helicase</fullName>
        <ecNumber evidence="1">3.6.4.13</ecNumber>
    </recommendedName>
</protein>
<dbReference type="GO" id="GO:0003724">
    <property type="term" value="F:RNA helicase activity"/>
    <property type="evidence" value="ECO:0007669"/>
    <property type="project" value="UniProtKB-EC"/>
</dbReference>
<dbReference type="CDD" id="cd18787">
    <property type="entry name" value="SF2_C_DEAD"/>
    <property type="match status" value="1"/>
</dbReference>
<dbReference type="InterPro" id="IPR011545">
    <property type="entry name" value="DEAD/DEAH_box_helicase_dom"/>
</dbReference>
<accession>A0A3M7MD20</accession>
<evidence type="ECO:0000256" key="8">
    <source>
        <dbReference type="RuleBase" id="RU000492"/>
    </source>
</evidence>
<evidence type="ECO:0000256" key="6">
    <source>
        <dbReference type="ARBA" id="ARBA00047984"/>
    </source>
</evidence>
<dbReference type="Gene3D" id="3.40.50.300">
    <property type="entry name" value="P-loop containing nucleotide triphosphate hydrolases"/>
    <property type="match status" value="2"/>
</dbReference>
<dbReference type="Pfam" id="PF00270">
    <property type="entry name" value="DEAD"/>
    <property type="match status" value="1"/>
</dbReference>
<dbReference type="GO" id="GO:0005524">
    <property type="term" value="F:ATP binding"/>
    <property type="evidence" value="ECO:0007669"/>
    <property type="project" value="UniProtKB-KW"/>
</dbReference>
<keyword evidence="4 8" id="KW-0347">Helicase</keyword>
<keyword evidence="2 8" id="KW-0547">Nucleotide-binding</keyword>
<feature type="short sequence motif" description="Q motif" evidence="7">
    <location>
        <begin position="155"/>
        <end position="183"/>
    </location>
</feature>
<evidence type="ECO:0000256" key="5">
    <source>
        <dbReference type="ARBA" id="ARBA00022840"/>
    </source>
</evidence>
<feature type="domain" description="Helicase ATP-binding" evidence="10">
    <location>
        <begin position="186"/>
        <end position="382"/>
    </location>
</feature>
<evidence type="ECO:0000256" key="1">
    <source>
        <dbReference type="ARBA" id="ARBA00012552"/>
    </source>
</evidence>
<dbReference type="Proteomes" id="UP000265663">
    <property type="component" value="Unassembled WGS sequence"/>
</dbReference>
<evidence type="ECO:0000259" key="12">
    <source>
        <dbReference type="PROSITE" id="PS51195"/>
    </source>
</evidence>
<feature type="domain" description="DEAD-box RNA helicase Q" evidence="12">
    <location>
        <begin position="155"/>
        <end position="183"/>
    </location>
</feature>
<evidence type="ECO:0000313" key="13">
    <source>
        <dbReference type="EMBL" id="RMZ72328.1"/>
    </source>
</evidence>
<keyword evidence="3 8" id="KW-0378">Hydrolase</keyword>
<feature type="compositionally biased region" description="Gly residues" evidence="9">
    <location>
        <begin position="597"/>
        <end position="606"/>
    </location>
</feature>